<feature type="domain" description="Phosphodiester glycosidase" evidence="2">
    <location>
        <begin position="203"/>
        <end position="327"/>
    </location>
</feature>
<dbReference type="Proteomes" id="UP001205185">
    <property type="component" value="Unassembled WGS sequence"/>
</dbReference>
<evidence type="ECO:0000259" key="2">
    <source>
        <dbReference type="Pfam" id="PF09992"/>
    </source>
</evidence>
<evidence type="ECO:0000313" key="3">
    <source>
        <dbReference type="EMBL" id="MCP2272623.1"/>
    </source>
</evidence>
<sequence length="386" mass="41377">MPQTLISPLPARRATPRRRRRRRVVALVLAVALVYPMTTYVQVLVYPGQASFTARTVDWLRQMGLDAPVNAIENWWYTRKQPGTGAPAATALPPTRTPTVAAPGARPSDLVVHSGLAGEGVWVPGARAADGTAALYTTFVRPDPRHGSVVAGVAWLNQDLTAATLVPGTREPGGSVGPDHAVPLGMRSSLLATFNSGFKMRDANGGCYLNGTTIGTLRDGAAAVVLTRDGRVGIGQWGRDHTLGPDVIAVRQNLDLVIDRGQPVPGLDQNTAEHWGNARNQFQYTWRSGLGLDSHGNLLYVGGDQLTLHTLADAMRQAGVVRGMELDIHTGMVVFTAYRPDSPGTSPTRLLPGMSSPPDRYLVPDQRDFFAIALRAPRTHASTLSP</sequence>
<proteinExistence type="predicted"/>
<evidence type="ECO:0000256" key="1">
    <source>
        <dbReference type="SAM" id="MobiDB-lite"/>
    </source>
</evidence>
<organism evidence="3 4">
    <name type="scientific">Actinokineospora diospyrosa</name>
    <dbReference type="NCBI Taxonomy" id="103728"/>
    <lineage>
        <taxon>Bacteria</taxon>
        <taxon>Bacillati</taxon>
        <taxon>Actinomycetota</taxon>
        <taxon>Actinomycetes</taxon>
        <taxon>Pseudonocardiales</taxon>
        <taxon>Pseudonocardiaceae</taxon>
        <taxon>Actinokineospora</taxon>
    </lineage>
</organism>
<evidence type="ECO:0000313" key="4">
    <source>
        <dbReference type="Proteomes" id="UP001205185"/>
    </source>
</evidence>
<name>A0ABT1IIY3_9PSEU</name>
<protein>
    <recommendedName>
        <fullName evidence="2">Phosphodiester glycosidase domain-containing protein</fullName>
    </recommendedName>
</protein>
<dbReference type="EMBL" id="JAMTCO010000013">
    <property type="protein sequence ID" value="MCP2272623.1"/>
    <property type="molecule type" value="Genomic_DNA"/>
</dbReference>
<dbReference type="InterPro" id="IPR018711">
    <property type="entry name" value="NAGPA"/>
</dbReference>
<gene>
    <name evidence="3" type="ORF">LV75_005149</name>
</gene>
<dbReference type="Pfam" id="PF09992">
    <property type="entry name" value="NAGPA"/>
    <property type="match status" value="1"/>
</dbReference>
<reference evidence="3 4" key="1">
    <citation type="submission" date="2022-06" db="EMBL/GenBank/DDBJ databases">
        <title>Genomic Encyclopedia of Archaeal and Bacterial Type Strains, Phase II (KMG-II): from individual species to whole genera.</title>
        <authorList>
            <person name="Goeker M."/>
        </authorList>
    </citation>
    <scope>NUCLEOTIDE SEQUENCE [LARGE SCALE GENOMIC DNA]</scope>
    <source>
        <strain evidence="3 4">DSM 44255</strain>
    </source>
</reference>
<feature type="region of interest" description="Disordered" evidence="1">
    <location>
        <begin position="84"/>
        <end position="103"/>
    </location>
</feature>
<comment type="caution">
    <text evidence="3">The sequence shown here is derived from an EMBL/GenBank/DDBJ whole genome shotgun (WGS) entry which is preliminary data.</text>
</comment>
<keyword evidence="4" id="KW-1185">Reference proteome</keyword>
<accession>A0ABT1IIY3</accession>
<dbReference type="RefSeq" id="WP_253889549.1">
    <property type="nucleotide sequence ID" value="NZ_BAAAVB010000008.1"/>
</dbReference>